<evidence type="ECO:0000313" key="2">
    <source>
        <dbReference type="Proteomes" id="UP000285060"/>
    </source>
</evidence>
<reference evidence="1 2" key="1">
    <citation type="submission" date="2018-08" db="EMBL/GenBank/DDBJ databases">
        <title>Aphanomyces genome sequencing and annotation.</title>
        <authorList>
            <person name="Minardi D."/>
            <person name="Oidtmann B."/>
            <person name="Van Der Giezen M."/>
            <person name="Studholme D.J."/>
        </authorList>
    </citation>
    <scope>NUCLEOTIDE SEQUENCE [LARGE SCALE GENOMIC DNA]</scope>
    <source>
        <strain evidence="1 2">NJM0002</strain>
    </source>
</reference>
<keyword evidence="2" id="KW-1185">Reference proteome</keyword>
<dbReference type="Proteomes" id="UP000285060">
    <property type="component" value="Unassembled WGS sequence"/>
</dbReference>
<comment type="caution">
    <text evidence="1">The sequence shown here is derived from an EMBL/GenBank/DDBJ whole genome shotgun (WGS) entry which is preliminary data.</text>
</comment>
<dbReference type="EMBL" id="QUSY01002484">
    <property type="protein sequence ID" value="RHY21053.1"/>
    <property type="molecule type" value="Genomic_DNA"/>
</dbReference>
<dbReference type="AlphaFoldDB" id="A0A3R6VEL8"/>
<gene>
    <name evidence="1" type="ORF">DYB32_009908</name>
</gene>
<dbReference type="VEuPathDB" id="FungiDB:H310_13050"/>
<proteinExistence type="predicted"/>
<name>A0A3R6VEL8_9STRA</name>
<evidence type="ECO:0000313" key="1">
    <source>
        <dbReference type="EMBL" id="RHY21053.1"/>
    </source>
</evidence>
<accession>A0A3R6VEL8</accession>
<sequence length="232" mass="26910">MEIVDIFCSVSGAHLNQRKCMTLVLNDHLDPDDVEAGDLLNILPSGEPAKYLGVLFGHFQVQILRDKFLAAFPLWGGRARTLQGRKLLVSTMLLSMLWHVSTAVPIPQHIVDEMQSMTNKFILGRKTLRADKFRAYLNRPMQFDKTLGLGIPHIASIIRQQRLVRLQQLMANPRSDGTPSWRPLVQRQFGRVMGQLYRDDYPLYFLLYFPNTSSRWIALYELHPLWRDVWKH</sequence>
<organism evidence="1 2">
    <name type="scientific">Aphanomyces invadans</name>
    <dbReference type="NCBI Taxonomy" id="157072"/>
    <lineage>
        <taxon>Eukaryota</taxon>
        <taxon>Sar</taxon>
        <taxon>Stramenopiles</taxon>
        <taxon>Oomycota</taxon>
        <taxon>Saprolegniomycetes</taxon>
        <taxon>Saprolegniales</taxon>
        <taxon>Verrucalvaceae</taxon>
        <taxon>Aphanomyces</taxon>
    </lineage>
</organism>
<protein>
    <submittedName>
        <fullName evidence="1">Uncharacterized protein</fullName>
    </submittedName>
</protein>